<keyword evidence="2" id="KW-1185">Reference proteome</keyword>
<reference evidence="1 2" key="1">
    <citation type="journal article" date="2024" name="bioRxiv">
        <title>A reference genome for Trichogramma kaykai: A tiny desert-dwelling parasitoid wasp with competing sex-ratio distorters.</title>
        <authorList>
            <person name="Culotta J."/>
            <person name="Lindsey A.R."/>
        </authorList>
    </citation>
    <scope>NUCLEOTIDE SEQUENCE [LARGE SCALE GENOMIC DNA]</scope>
    <source>
        <strain evidence="1 2">KSX58</strain>
    </source>
</reference>
<evidence type="ECO:0000313" key="1">
    <source>
        <dbReference type="EMBL" id="KAL3398329.1"/>
    </source>
</evidence>
<dbReference type="AlphaFoldDB" id="A0ABD2WZL2"/>
<sequence length="255" mass="29003">MIGWPTIKDNKGKIDAESNHLEINGYKIPFTGMEILEIPPRTRHVIYAYVSNTEQQVGMVPNMHEGLLFGNFLSVNREGRVYAIAINTTSEIIKLRPPTVQLLPVKEINDSDSSSVLTQAKKVQVLSCEMEIYLKTERVKKIFELLDPKTLEHLNDEEIQHIKDLISESPYTFELPGEPLKPTNVITHKIETTSDIPAPPVLFAVECERRVCLRPTLVITHVRAERVKYSSSSEEKQTSLYEKAFKPMGARSTMR</sequence>
<dbReference type="EMBL" id="JBJJXI010000059">
    <property type="protein sequence ID" value="KAL3398329.1"/>
    <property type="molecule type" value="Genomic_DNA"/>
</dbReference>
<organism evidence="1 2">
    <name type="scientific">Trichogramma kaykai</name>
    <dbReference type="NCBI Taxonomy" id="54128"/>
    <lineage>
        <taxon>Eukaryota</taxon>
        <taxon>Metazoa</taxon>
        <taxon>Ecdysozoa</taxon>
        <taxon>Arthropoda</taxon>
        <taxon>Hexapoda</taxon>
        <taxon>Insecta</taxon>
        <taxon>Pterygota</taxon>
        <taxon>Neoptera</taxon>
        <taxon>Endopterygota</taxon>
        <taxon>Hymenoptera</taxon>
        <taxon>Apocrita</taxon>
        <taxon>Proctotrupomorpha</taxon>
        <taxon>Chalcidoidea</taxon>
        <taxon>Trichogrammatidae</taxon>
        <taxon>Trichogramma</taxon>
    </lineage>
</organism>
<accession>A0ABD2WZL2</accession>
<comment type="caution">
    <text evidence="1">The sequence shown here is derived from an EMBL/GenBank/DDBJ whole genome shotgun (WGS) entry which is preliminary data.</text>
</comment>
<protein>
    <submittedName>
        <fullName evidence="1">Uncharacterized protein</fullName>
    </submittedName>
</protein>
<name>A0ABD2WZL2_9HYME</name>
<gene>
    <name evidence="1" type="ORF">TKK_007504</name>
</gene>
<dbReference type="Proteomes" id="UP001627154">
    <property type="component" value="Unassembled WGS sequence"/>
</dbReference>
<evidence type="ECO:0000313" key="2">
    <source>
        <dbReference type="Proteomes" id="UP001627154"/>
    </source>
</evidence>
<proteinExistence type="predicted"/>